<protein>
    <submittedName>
        <fullName evidence="1">Uncharacterized protein</fullName>
    </submittedName>
</protein>
<dbReference type="KEGG" id="buo:BRPE64_ECDS01020"/>
<dbReference type="Proteomes" id="UP000013966">
    <property type="component" value="Plasmid p2"/>
</dbReference>
<keyword evidence="2" id="KW-1185">Reference proteome</keyword>
<proteinExistence type="predicted"/>
<evidence type="ECO:0000313" key="1">
    <source>
        <dbReference type="EMBL" id="BAO93984.1"/>
    </source>
</evidence>
<keyword evidence="1" id="KW-0614">Plasmid</keyword>
<sequence length="42" mass="4789">MRKHVVLDWKESGHTACARAHVDWARIGEPEVAEGRITLRCC</sequence>
<accession>A0A060PQQ0</accession>
<gene>
    <name evidence="1" type="ORF">BRPE64_ECDS01020</name>
</gene>
<reference evidence="1 2" key="1">
    <citation type="journal article" date="2013" name="Genome Announc.">
        <title>Complete Genome Sequence of Burkholderia sp. Strain RPE64, Bacterial Symbiont of the Bean Bug Riptortus pedestris.</title>
        <authorList>
            <person name="Shibata T.F."/>
            <person name="Maeda T."/>
            <person name="Nikoh N."/>
            <person name="Yamaguchi K."/>
            <person name="Oshima K."/>
            <person name="Hattori M."/>
            <person name="Nishiyama T."/>
            <person name="Hasebe M."/>
            <person name="Fukatsu T."/>
            <person name="Kikuchi Y."/>
            <person name="Shigenobu S."/>
        </authorList>
    </citation>
    <scope>NUCLEOTIDE SEQUENCE [LARGE SCALE GENOMIC DNA]</scope>
    <source>
        <plasmid evidence="1 2">p2</plasmid>
    </source>
</reference>
<name>A0A060PQQ0_9BURK</name>
<organism evidence="1 2">
    <name type="scientific">Caballeronia insecticola</name>
    <dbReference type="NCBI Taxonomy" id="758793"/>
    <lineage>
        <taxon>Bacteria</taxon>
        <taxon>Pseudomonadati</taxon>
        <taxon>Pseudomonadota</taxon>
        <taxon>Betaproteobacteria</taxon>
        <taxon>Burkholderiales</taxon>
        <taxon>Burkholderiaceae</taxon>
        <taxon>Caballeronia</taxon>
    </lineage>
</organism>
<dbReference type="HOGENOM" id="CLU_3248361_0_0_4"/>
<dbReference type="EMBL" id="AP013062">
    <property type="protein sequence ID" value="BAO93984.1"/>
    <property type="molecule type" value="Genomic_DNA"/>
</dbReference>
<reference evidence="1 2" key="2">
    <citation type="journal article" date="2018" name="Int. J. Syst. Evol. Microbiol.">
        <title>Burkholderia insecticola sp. nov., a gut symbiotic bacterium of the bean bug Riptortus pedestris.</title>
        <authorList>
            <person name="Takeshita K."/>
            <person name="Tamaki H."/>
            <person name="Ohbayashi T."/>
            <person name="Meng X.-Y."/>
            <person name="Sone T."/>
            <person name="Mitani Y."/>
            <person name="Peeters C."/>
            <person name="Kikuchi Y."/>
            <person name="Vandamme P."/>
        </authorList>
    </citation>
    <scope>NUCLEOTIDE SEQUENCE [LARGE SCALE GENOMIC DNA]</scope>
    <source>
        <strain evidence="1">RPE64</strain>
        <plasmid evidence="1 2">p2</plasmid>
    </source>
</reference>
<evidence type="ECO:0000313" key="2">
    <source>
        <dbReference type="Proteomes" id="UP000013966"/>
    </source>
</evidence>
<dbReference type="AlphaFoldDB" id="A0A060PQQ0"/>
<geneLocation type="plasmid" evidence="1 2">
    <name>p2</name>
</geneLocation>